<dbReference type="InterPro" id="IPR024072">
    <property type="entry name" value="DHFR-like_dom_sf"/>
</dbReference>
<keyword evidence="3" id="KW-0560">Oxidoreductase</keyword>
<dbReference type="NCBIfam" id="NF010664">
    <property type="entry name" value="PRK14059.1-2"/>
    <property type="match status" value="1"/>
</dbReference>
<dbReference type="InterPro" id="IPR002734">
    <property type="entry name" value="RibDG_C"/>
</dbReference>
<dbReference type="InterPro" id="IPR050765">
    <property type="entry name" value="Riboflavin_Biosynth_HTPR"/>
</dbReference>
<name>A0ABT1QJB6_9NOCA</name>
<dbReference type="PANTHER" id="PTHR38011">
    <property type="entry name" value="DIHYDROFOLATE REDUCTASE FAMILY PROTEIN (AFU_ORTHOLOGUE AFUA_8G06820)"/>
    <property type="match status" value="1"/>
</dbReference>
<dbReference type="NCBIfam" id="NF010663">
    <property type="entry name" value="PRK14059.1-1"/>
    <property type="match status" value="1"/>
</dbReference>
<protein>
    <submittedName>
        <fullName evidence="5">Pyrimidine reductase family protein</fullName>
    </submittedName>
</protein>
<evidence type="ECO:0000256" key="3">
    <source>
        <dbReference type="ARBA" id="ARBA00023002"/>
    </source>
</evidence>
<accession>A0ABT1QJB6</accession>
<dbReference type="Proteomes" id="UP001524501">
    <property type="component" value="Unassembled WGS sequence"/>
</dbReference>
<gene>
    <name evidence="5" type="ORF">NOF53_24590</name>
</gene>
<dbReference type="Pfam" id="PF01872">
    <property type="entry name" value="RibD_C"/>
    <property type="match status" value="1"/>
</dbReference>
<evidence type="ECO:0000313" key="6">
    <source>
        <dbReference type="Proteomes" id="UP001524501"/>
    </source>
</evidence>
<sequence>MQRVHIATYLTSDSGSEGTNPGELTAEALRELYAYPMGAPQPWVRANFVCSIDGAVSVGGVSGTLGTPADKRVFDALREAADVVVVGAGTVRAENYGGVQIGAEGRNRRVASGMSAVPPIAVVSARAHLDPGARLFTDTEVAPIVITSSAADPVRVAALAEAGAHVIQTHGREISGAALLASMEELGLRRILCEGGPTLFGQLTAEGLVDELCLTTAPVLVGGNAGRIATSAQAATVSMRPAHVLADTDGTVLTRWVRLPRP</sequence>
<comment type="caution">
    <text evidence="5">The sequence shown here is derived from an EMBL/GenBank/DDBJ whole genome shotgun (WGS) entry which is preliminary data.</text>
</comment>
<evidence type="ECO:0000256" key="2">
    <source>
        <dbReference type="ARBA" id="ARBA00022857"/>
    </source>
</evidence>
<dbReference type="EMBL" id="JANFQF010000027">
    <property type="protein sequence ID" value="MCQ4122302.1"/>
    <property type="molecule type" value="Genomic_DNA"/>
</dbReference>
<comment type="pathway">
    <text evidence="1">Cofactor biosynthesis; riboflavin biosynthesis.</text>
</comment>
<dbReference type="Gene3D" id="3.40.430.10">
    <property type="entry name" value="Dihydrofolate Reductase, subunit A"/>
    <property type="match status" value="1"/>
</dbReference>
<organism evidence="5 6">
    <name type="scientific">Rhodococcus tibetensis</name>
    <dbReference type="NCBI Taxonomy" id="2965064"/>
    <lineage>
        <taxon>Bacteria</taxon>
        <taxon>Bacillati</taxon>
        <taxon>Actinomycetota</taxon>
        <taxon>Actinomycetes</taxon>
        <taxon>Mycobacteriales</taxon>
        <taxon>Nocardiaceae</taxon>
        <taxon>Rhodococcus</taxon>
    </lineage>
</organism>
<keyword evidence="6" id="KW-1185">Reference proteome</keyword>
<evidence type="ECO:0000313" key="5">
    <source>
        <dbReference type="EMBL" id="MCQ4122302.1"/>
    </source>
</evidence>
<dbReference type="PANTHER" id="PTHR38011:SF7">
    <property type="entry name" value="2,5-DIAMINO-6-RIBOSYLAMINO-4(3H)-PYRIMIDINONE 5'-PHOSPHATE REDUCTASE"/>
    <property type="match status" value="1"/>
</dbReference>
<feature type="domain" description="Bacterial bifunctional deaminase-reductase C-terminal" evidence="4">
    <location>
        <begin position="42"/>
        <end position="253"/>
    </location>
</feature>
<evidence type="ECO:0000256" key="1">
    <source>
        <dbReference type="ARBA" id="ARBA00005104"/>
    </source>
</evidence>
<evidence type="ECO:0000259" key="4">
    <source>
        <dbReference type="Pfam" id="PF01872"/>
    </source>
</evidence>
<dbReference type="SUPFAM" id="SSF53597">
    <property type="entry name" value="Dihydrofolate reductase-like"/>
    <property type="match status" value="1"/>
</dbReference>
<keyword evidence="2" id="KW-0521">NADP</keyword>
<dbReference type="RefSeq" id="WP_255973791.1">
    <property type="nucleotide sequence ID" value="NZ_JANFQF010000027.1"/>
</dbReference>
<reference evidence="5 6" key="1">
    <citation type="submission" date="2022-07" db="EMBL/GenBank/DDBJ databases">
        <title>Degradation activity of malathion, p-nitrophenol and potential low-temperature adaptation strategy of Rhodococcus sp. FXJ9.536.</title>
        <authorList>
            <person name="Huang J."/>
            <person name="Huang Y."/>
        </authorList>
    </citation>
    <scope>NUCLEOTIDE SEQUENCE [LARGE SCALE GENOMIC DNA]</scope>
    <source>
        <strain evidence="5 6">FXJ9.536</strain>
    </source>
</reference>
<proteinExistence type="predicted"/>